<dbReference type="InterPro" id="IPR011009">
    <property type="entry name" value="Kinase-like_dom_sf"/>
</dbReference>
<dbReference type="EMBL" id="CAUWAG010000007">
    <property type="protein sequence ID" value="CAJ2505738.1"/>
    <property type="molecule type" value="Genomic_DNA"/>
</dbReference>
<dbReference type="PROSITE" id="PS50011">
    <property type="entry name" value="PROTEIN_KINASE_DOM"/>
    <property type="match status" value="1"/>
</dbReference>
<evidence type="ECO:0000313" key="2">
    <source>
        <dbReference type="EMBL" id="CAJ2505738.1"/>
    </source>
</evidence>
<evidence type="ECO:0000313" key="3">
    <source>
        <dbReference type="Proteomes" id="UP001295740"/>
    </source>
</evidence>
<dbReference type="InterPro" id="IPR000719">
    <property type="entry name" value="Prot_kinase_dom"/>
</dbReference>
<evidence type="ECO:0000259" key="1">
    <source>
        <dbReference type="PROSITE" id="PS50011"/>
    </source>
</evidence>
<gene>
    <name evidence="2" type="ORF">KHLLAP_LOCUS6206</name>
</gene>
<dbReference type="GO" id="GO:0004672">
    <property type="term" value="F:protein kinase activity"/>
    <property type="evidence" value="ECO:0007669"/>
    <property type="project" value="InterPro"/>
</dbReference>
<dbReference type="AlphaFoldDB" id="A0AAI8VIT0"/>
<dbReference type="GO" id="GO:0005524">
    <property type="term" value="F:ATP binding"/>
    <property type="evidence" value="ECO:0007669"/>
    <property type="project" value="InterPro"/>
</dbReference>
<dbReference type="Proteomes" id="UP001295740">
    <property type="component" value="Unassembled WGS sequence"/>
</dbReference>
<name>A0AAI8VIT0_9PEZI</name>
<dbReference type="Gene3D" id="3.30.200.20">
    <property type="entry name" value="Phosphorylase Kinase, domain 1"/>
    <property type="match status" value="1"/>
</dbReference>
<accession>A0AAI8VIT0</accession>
<organism evidence="2 3">
    <name type="scientific">Anthostomella pinea</name>
    <dbReference type="NCBI Taxonomy" id="933095"/>
    <lineage>
        <taxon>Eukaryota</taxon>
        <taxon>Fungi</taxon>
        <taxon>Dikarya</taxon>
        <taxon>Ascomycota</taxon>
        <taxon>Pezizomycotina</taxon>
        <taxon>Sordariomycetes</taxon>
        <taxon>Xylariomycetidae</taxon>
        <taxon>Xylariales</taxon>
        <taxon>Xylariaceae</taxon>
        <taxon>Anthostomella</taxon>
    </lineage>
</organism>
<protein>
    <submittedName>
        <fullName evidence="2">Uu.00g131320.m01.CDS01</fullName>
    </submittedName>
</protein>
<proteinExistence type="predicted"/>
<dbReference type="SUPFAM" id="SSF56112">
    <property type="entry name" value="Protein kinase-like (PK-like)"/>
    <property type="match status" value="1"/>
</dbReference>
<comment type="caution">
    <text evidence="2">The sequence shown here is derived from an EMBL/GenBank/DDBJ whole genome shotgun (WGS) entry which is preliminary data.</text>
</comment>
<keyword evidence="3" id="KW-1185">Reference proteome</keyword>
<sequence>MPPERLLSDLVQDSKIETVVTPQFTEHVYYSTGHTARERLVRRTERWFRDGPTAFLGQGAFGTVYRERCDQRLRAVKEVRKYVVVGEELDYSRELEAIVKFSHPKV</sequence>
<feature type="domain" description="Protein kinase" evidence="1">
    <location>
        <begin position="50"/>
        <end position="106"/>
    </location>
</feature>
<reference evidence="2" key="1">
    <citation type="submission" date="2023-10" db="EMBL/GenBank/DDBJ databases">
        <authorList>
            <person name="Hackl T."/>
        </authorList>
    </citation>
    <scope>NUCLEOTIDE SEQUENCE</scope>
</reference>